<gene>
    <name evidence="1" type="ORF">ACFS7Y_05300</name>
</gene>
<dbReference type="RefSeq" id="WP_320182490.1">
    <property type="nucleotide sequence ID" value="NZ_CP138332.1"/>
</dbReference>
<protein>
    <recommendedName>
        <fullName evidence="3">Lipoprotein SmpA/OmlA domain-containing protein</fullName>
    </recommendedName>
</protein>
<name>A0ABW6BE79_9SPHI</name>
<accession>A0ABW6BE79</accession>
<organism evidence="1 2">
    <name type="scientific">Sphingobacterium bambusae</name>
    <dbReference type="NCBI Taxonomy" id="662858"/>
    <lineage>
        <taxon>Bacteria</taxon>
        <taxon>Pseudomonadati</taxon>
        <taxon>Bacteroidota</taxon>
        <taxon>Sphingobacteriia</taxon>
        <taxon>Sphingobacteriales</taxon>
        <taxon>Sphingobacteriaceae</taxon>
        <taxon>Sphingobacterium</taxon>
    </lineage>
</organism>
<sequence length="124" mass="14835">MSRNILFYAAPLFLFFIVSCGAMKYQMINADMSRISLGMQQDTVIQRIGKPNHIVIAQKTEEGELEVYEYLRRELNLITEKHEDRPIWIYFIDKKVVEWAPGEDWQMGNAMTQSWLERYKQRKR</sequence>
<proteinExistence type="predicted"/>
<dbReference type="Proteomes" id="UP001597525">
    <property type="component" value="Unassembled WGS sequence"/>
</dbReference>
<reference evidence="2" key="1">
    <citation type="journal article" date="2019" name="Int. J. Syst. Evol. Microbiol.">
        <title>The Global Catalogue of Microorganisms (GCM) 10K type strain sequencing project: providing services to taxonomists for standard genome sequencing and annotation.</title>
        <authorList>
            <consortium name="The Broad Institute Genomics Platform"/>
            <consortium name="The Broad Institute Genome Sequencing Center for Infectious Disease"/>
            <person name="Wu L."/>
            <person name="Ma J."/>
        </authorList>
    </citation>
    <scope>NUCLEOTIDE SEQUENCE [LARGE SCALE GENOMIC DNA]</scope>
    <source>
        <strain evidence="2">KCTC 22814</strain>
    </source>
</reference>
<dbReference type="PROSITE" id="PS51257">
    <property type="entry name" value="PROKAR_LIPOPROTEIN"/>
    <property type="match status" value="1"/>
</dbReference>
<evidence type="ECO:0008006" key="3">
    <source>
        <dbReference type="Google" id="ProtNLM"/>
    </source>
</evidence>
<evidence type="ECO:0000313" key="1">
    <source>
        <dbReference type="EMBL" id="MFD2966789.1"/>
    </source>
</evidence>
<comment type="caution">
    <text evidence="1">The sequence shown here is derived from an EMBL/GenBank/DDBJ whole genome shotgun (WGS) entry which is preliminary data.</text>
</comment>
<keyword evidence="2" id="KW-1185">Reference proteome</keyword>
<evidence type="ECO:0000313" key="2">
    <source>
        <dbReference type="Proteomes" id="UP001597525"/>
    </source>
</evidence>
<dbReference type="EMBL" id="JBHUPB010000004">
    <property type="protein sequence ID" value="MFD2966789.1"/>
    <property type="molecule type" value="Genomic_DNA"/>
</dbReference>